<evidence type="ECO:0000313" key="10">
    <source>
        <dbReference type="Proteomes" id="UP001159428"/>
    </source>
</evidence>
<organism evidence="9 10">
    <name type="scientific">Pocillopora meandrina</name>
    <dbReference type="NCBI Taxonomy" id="46732"/>
    <lineage>
        <taxon>Eukaryota</taxon>
        <taxon>Metazoa</taxon>
        <taxon>Cnidaria</taxon>
        <taxon>Anthozoa</taxon>
        <taxon>Hexacorallia</taxon>
        <taxon>Scleractinia</taxon>
        <taxon>Astrocoeniina</taxon>
        <taxon>Pocilloporidae</taxon>
        <taxon>Pocillopora</taxon>
    </lineage>
</organism>
<dbReference type="GO" id="GO:0032870">
    <property type="term" value="P:cellular response to hormone stimulus"/>
    <property type="evidence" value="ECO:0007669"/>
    <property type="project" value="TreeGrafter"/>
</dbReference>
<feature type="transmembrane region" description="Helical" evidence="7">
    <location>
        <begin position="6"/>
        <end position="23"/>
    </location>
</feature>
<dbReference type="Pfam" id="PF00001">
    <property type="entry name" value="7tm_1"/>
    <property type="match status" value="1"/>
</dbReference>
<evidence type="ECO:0000256" key="4">
    <source>
        <dbReference type="ARBA" id="ARBA00022989"/>
    </source>
</evidence>
<feature type="transmembrane region" description="Helical" evidence="7">
    <location>
        <begin position="253"/>
        <end position="275"/>
    </location>
</feature>
<evidence type="ECO:0000313" key="9">
    <source>
        <dbReference type="EMBL" id="CAH3139982.1"/>
    </source>
</evidence>
<feature type="transmembrane region" description="Helical" evidence="7">
    <location>
        <begin position="114"/>
        <end position="132"/>
    </location>
</feature>
<dbReference type="GO" id="GO:0004930">
    <property type="term" value="F:G protein-coupled receptor activity"/>
    <property type="evidence" value="ECO:0007669"/>
    <property type="project" value="InterPro"/>
</dbReference>
<feature type="non-terminal residue" evidence="9">
    <location>
        <position position="1"/>
    </location>
</feature>
<dbReference type="PANTHER" id="PTHR24241">
    <property type="entry name" value="NEUROPEPTIDE RECEPTOR-RELATED G-PROTEIN COUPLED RECEPTOR"/>
    <property type="match status" value="1"/>
</dbReference>
<evidence type="ECO:0000256" key="6">
    <source>
        <dbReference type="ARBA" id="ARBA00023170"/>
    </source>
</evidence>
<evidence type="ECO:0000259" key="8">
    <source>
        <dbReference type="PROSITE" id="PS50262"/>
    </source>
</evidence>
<gene>
    <name evidence="9" type="ORF">PMEA_00019074</name>
</gene>
<dbReference type="AlphaFoldDB" id="A0AAU9X8A0"/>
<proteinExistence type="predicted"/>
<keyword evidence="3 7" id="KW-0812">Transmembrane</keyword>
<dbReference type="EMBL" id="CALNXJ010000033">
    <property type="protein sequence ID" value="CAH3139982.1"/>
    <property type="molecule type" value="Genomic_DNA"/>
</dbReference>
<dbReference type="GO" id="GO:0042277">
    <property type="term" value="F:peptide binding"/>
    <property type="evidence" value="ECO:0007669"/>
    <property type="project" value="TreeGrafter"/>
</dbReference>
<name>A0AAU9X8A0_9CNID</name>
<keyword evidence="10" id="KW-1185">Reference proteome</keyword>
<dbReference type="Proteomes" id="UP001159428">
    <property type="component" value="Unassembled WGS sequence"/>
</dbReference>
<dbReference type="Gene3D" id="1.20.1070.10">
    <property type="entry name" value="Rhodopsin 7-helix transmembrane proteins"/>
    <property type="match status" value="1"/>
</dbReference>
<feature type="transmembrane region" description="Helical" evidence="7">
    <location>
        <begin position="35"/>
        <end position="55"/>
    </location>
</feature>
<protein>
    <recommendedName>
        <fullName evidence="8">G-protein coupled receptors family 1 profile domain-containing protein</fullName>
    </recommendedName>
</protein>
<evidence type="ECO:0000256" key="5">
    <source>
        <dbReference type="ARBA" id="ARBA00023136"/>
    </source>
</evidence>
<evidence type="ECO:0000256" key="2">
    <source>
        <dbReference type="ARBA" id="ARBA00022475"/>
    </source>
</evidence>
<feature type="domain" description="G-protein coupled receptors family 1 profile" evidence="8">
    <location>
        <begin position="12"/>
        <end position="272"/>
    </location>
</feature>
<dbReference type="InterPro" id="IPR017452">
    <property type="entry name" value="GPCR_Rhodpsn_7TM"/>
</dbReference>
<comment type="caution">
    <text evidence="9">The sequence shown here is derived from an EMBL/GenBank/DDBJ whole genome shotgun (WGS) entry which is preliminary data.</text>
</comment>
<dbReference type="GO" id="GO:0005886">
    <property type="term" value="C:plasma membrane"/>
    <property type="evidence" value="ECO:0007669"/>
    <property type="project" value="UniProtKB-SubCell"/>
</dbReference>
<accession>A0AAU9X8A0</accession>
<feature type="transmembrane region" description="Helical" evidence="7">
    <location>
        <begin position="215"/>
        <end position="233"/>
    </location>
</feature>
<keyword evidence="5 7" id="KW-0472">Membrane</keyword>
<reference evidence="9 10" key="1">
    <citation type="submission" date="2022-05" db="EMBL/GenBank/DDBJ databases">
        <authorList>
            <consortium name="Genoscope - CEA"/>
            <person name="William W."/>
        </authorList>
    </citation>
    <scope>NUCLEOTIDE SEQUENCE [LARGE SCALE GENOMIC DNA]</scope>
</reference>
<dbReference type="PRINTS" id="PR00237">
    <property type="entry name" value="GPCRRHODOPSN"/>
</dbReference>
<feature type="transmembrane region" description="Helical" evidence="7">
    <location>
        <begin position="75"/>
        <end position="93"/>
    </location>
</feature>
<dbReference type="CDD" id="cd00637">
    <property type="entry name" value="7tm_classA_rhodopsin-like"/>
    <property type="match status" value="1"/>
</dbReference>
<dbReference type="SUPFAM" id="SSF81321">
    <property type="entry name" value="Family A G protein-coupled receptor-like"/>
    <property type="match status" value="1"/>
</dbReference>
<evidence type="ECO:0000256" key="3">
    <source>
        <dbReference type="ARBA" id="ARBA00022692"/>
    </source>
</evidence>
<keyword evidence="6" id="KW-0675">Receptor</keyword>
<dbReference type="InterPro" id="IPR000276">
    <property type="entry name" value="GPCR_Rhodpsn"/>
</dbReference>
<comment type="subcellular location">
    <subcellularLocation>
        <location evidence="1">Cell membrane</location>
        <topology evidence="1">Multi-pass membrane protein</topology>
    </subcellularLocation>
</comment>
<sequence length="297" mass="34021">LDSVFLALGLASNLFVCFIMIRCKLTKKSISNFYVFQLSVAEVVYRTALAVLEIYFLNRNNHHLISDAECKVIIFWRQAFCAAVFILLVGIATDRKEHIINSIKAMTMDKHRKTRIAFIWLFALILSIPMSLSATLSPRLKMPGRQNIDEKPLFVCLLPRGRLSSMISVTIYFLFAFFVPLAIISRSYYQIFIYLRDRAKTRKLSAFYIRSKYKALSMLVIITASFLLSWGPLMCSTLATAYDFKVRIGDISVMKIAISISLTSSIIHPFIYSFGNANFRSEVVRTFRSCISKARFQ</sequence>
<evidence type="ECO:0000256" key="1">
    <source>
        <dbReference type="ARBA" id="ARBA00004651"/>
    </source>
</evidence>
<feature type="transmembrane region" description="Helical" evidence="7">
    <location>
        <begin position="171"/>
        <end position="195"/>
    </location>
</feature>
<evidence type="ECO:0000256" key="7">
    <source>
        <dbReference type="SAM" id="Phobius"/>
    </source>
</evidence>
<keyword evidence="4 7" id="KW-1133">Transmembrane helix</keyword>
<dbReference type="PANTHER" id="PTHR24241:SF76">
    <property type="entry name" value="NEUROPEPTIDE SIFAMIDE RECEPTOR"/>
    <property type="match status" value="1"/>
</dbReference>
<keyword evidence="2" id="KW-1003">Cell membrane</keyword>
<dbReference type="PROSITE" id="PS50262">
    <property type="entry name" value="G_PROTEIN_RECEP_F1_2"/>
    <property type="match status" value="1"/>
</dbReference>